<proteinExistence type="predicted"/>
<protein>
    <submittedName>
        <fullName evidence="1">Uncharacterized protein</fullName>
    </submittedName>
</protein>
<name>A0A0F9Q9Z8_9ZZZZ</name>
<reference evidence="1" key="1">
    <citation type="journal article" date="2015" name="Nature">
        <title>Complex archaea that bridge the gap between prokaryotes and eukaryotes.</title>
        <authorList>
            <person name="Spang A."/>
            <person name="Saw J.H."/>
            <person name="Jorgensen S.L."/>
            <person name="Zaremba-Niedzwiedzka K."/>
            <person name="Martijn J."/>
            <person name="Lind A.E."/>
            <person name="van Eijk R."/>
            <person name="Schleper C."/>
            <person name="Guy L."/>
            <person name="Ettema T.J."/>
        </authorList>
    </citation>
    <scope>NUCLEOTIDE SEQUENCE</scope>
</reference>
<dbReference type="EMBL" id="LAZR01005173">
    <property type="protein sequence ID" value="KKN02213.1"/>
    <property type="molecule type" value="Genomic_DNA"/>
</dbReference>
<evidence type="ECO:0000313" key="1">
    <source>
        <dbReference type="EMBL" id="KKN02213.1"/>
    </source>
</evidence>
<accession>A0A0F9Q9Z8</accession>
<dbReference type="AlphaFoldDB" id="A0A0F9Q9Z8"/>
<organism evidence="1">
    <name type="scientific">marine sediment metagenome</name>
    <dbReference type="NCBI Taxonomy" id="412755"/>
    <lineage>
        <taxon>unclassified sequences</taxon>
        <taxon>metagenomes</taxon>
        <taxon>ecological metagenomes</taxon>
    </lineage>
</organism>
<comment type="caution">
    <text evidence="1">The sequence shown here is derived from an EMBL/GenBank/DDBJ whole genome shotgun (WGS) entry which is preliminary data.</text>
</comment>
<sequence>MSDDGKKAPVVWGGKSKGIQNLLSHLFPKAKANIDKGLCAECGSDKVSQEDFKNDTSIEEFTLTGWCQKCQDAFFK</sequence>
<gene>
    <name evidence="1" type="ORF">LCGC14_1120030</name>
</gene>